<gene>
    <name evidence="6" type="ORF">HH682_07745</name>
</gene>
<sequence>MHDQRFKNIHQFIACVQTGSFTEAGKRLYLSPSAISKAIQALEQRLDCRLFERSTRRLQLTDAGSTYYETCLQILRQLTETETTLQLSQVLPTGKVALALPETFGKVVVLPLLCALTQRFPELLLSLHFSDTLLELEQEKIDIAVRIGGEIPFDTNEGFQLFGYEKMVFCASPDYIAEYGLPSTLREICAQHIVGYQAQNGKMKPWIIPTNKHPQSWHPSHYRLTVNNTEAQLMAVCQGIGVAQLPYWLIKEKLEREELVLIMPEIKLDGLPLTLRFKAKQQSSPKIQAVLNALHTLSLIN</sequence>
<organism evidence="6 7">
    <name type="scientific">Rosenbergiella gaditana</name>
    <dbReference type="NCBI Taxonomy" id="2726987"/>
    <lineage>
        <taxon>Bacteria</taxon>
        <taxon>Pseudomonadati</taxon>
        <taxon>Pseudomonadota</taxon>
        <taxon>Gammaproteobacteria</taxon>
        <taxon>Enterobacterales</taxon>
        <taxon>Erwiniaceae</taxon>
        <taxon>Rosenbergiella</taxon>
    </lineage>
</organism>
<dbReference type="Gene3D" id="3.40.190.290">
    <property type="match status" value="1"/>
</dbReference>
<dbReference type="PROSITE" id="PS50931">
    <property type="entry name" value="HTH_LYSR"/>
    <property type="match status" value="1"/>
</dbReference>
<evidence type="ECO:0000313" key="6">
    <source>
        <dbReference type="EMBL" id="MBT0724333.1"/>
    </source>
</evidence>
<keyword evidence="3" id="KW-0238">DNA-binding</keyword>
<dbReference type="PANTHER" id="PTHR30537">
    <property type="entry name" value="HTH-TYPE TRANSCRIPTIONAL REGULATOR"/>
    <property type="match status" value="1"/>
</dbReference>
<dbReference type="SUPFAM" id="SSF53850">
    <property type="entry name" value="Periplasmic binding protein-like II"/>
    <property type="match status" value="1"/>
</dbReference>
<dbReference type="InterPro" id="IPR036390">
    <property type="entry name" value="WH_DNA-bd_sf"/>
</dbReference>
<dbReference type="Pfam" id="PF00126">
    <property type="entry name" value="HTH_1"/>
    <property type="match status" value="1"/>
</dbReference>
<accession>A0ABS5SZY5</accession>
<evidence type="ECO:0000256" key="2">
    <source>
        <dbReference type="ARBA" id="ARBA00023015"/>
    </source>
</evidence>
<evidence type="ECO:0000259" key="5">
    <source>
        <dbReference type="PROSITE" id="PS50931"/>
    </source>
</evidence>
<evidence type="ECO:0000256" key="1">
    <source>
        <dbReference type="ARBA" id="ARBA00009437"/>
    </source>
</evidence>
<keyword evidence="2" id="KW-0805">Transcription regulation</keyword>
<evidence type="ECO:0000256" key="4">
    <source>
        <dbReference type="ARBA" id="ARBA00023163"/>
    </source>
</evidence>
<comment type="similarity">
    <text evidence="1">Belongs to the LysR transcriptional regulatory family.</text>
</comment>
<reference evidence="6 7" key="1">
    <citation type="submission" date="2020-04" db="EMBL/GenBank/DDBJ databases">
        <title>Genome sequencing of Rosenbergiella species.</title>
        <authorList>
            <person name="Alvarez-Perez S."/>
            <person name="Lievens B."/>
        </authorList>
    </citation>
    <scope>NUCLEOTIDE SEQUENCE [LARGE SCALE GENOMIC DNA]</scope>
    <source>
        <strain evidence="6 7">S61</strain>
    </source>
</reference>
<dbReference type="SUPFAM" id="SSF46785">
    <property type="entry name" value="Winged helix' DNA-binding domain"/>
    <property type="match status" value="1"/>
</dbReference>
<keyword evidence="7" id="KW-1185">Reference proteome</keyword>
<dbReference type="RefSeq" id="WP_214237011.1">
    <property type="nucleotide sequence ID" value="NZ_JABBFR010000008.1"/>
</dbReference>
<name>A0ABS5SZY5_9GAMM</name>
<evidence type="ECO:0000256" key="3">
    <source>
        <dbReference type="ARBA" id="ARBA00023125"/>
    </source>
</evidence>
<comment type="caution">
    <text evidence="6">The sequence shown here is derived from an EMBL/GenBank/DDBJ whole genome shotgun (WGS) entry which is preliminary data.</text>
</comment>
<dbReference type="InterPro" id="IPR036388">
    <property type="entry name" value="WH-like_DNA-bd_sf"/>
</dbReference>
<dbReference type="InterPro" id="IPR005119">
    <property type="entry name" value="LysR_subst-bd"/>
</dbReference>
<dbReference type="InterPro" id="IPR058163">
    <property type="entry name" value="LysR-type_TF_proteobact-type"/>
</dbReference>
<dbReference type="InterPro" id="IPR000847">
    <property type="entry name" value="LysR_HTH_N"/>
</dbReference>
<feature type="domain" description="HTH lysR-type" evidence="5">
    <location>
        <begin position="12"/>
        <end position="61"/>
    </location>
</feature>
<dbReference type="Gene3D" id="1.10.10.10">
    <property type="entry name" value="Winged helix-like DNA-binding domain superfamily/Winged helix DNA-binding domain"/>
    <property type="match status" value="1"/>
</dbReference>
<keyword evidence="4" id="KW-0804">Transcription</keyword>
<evidence type="ECO:0000313" key="7">
    <source>
        <dbReference type="Proteomes" id="UP000790096"/>
    </source>
</evidence>
<dbReference type="Proteomes" id="UP000790096">
    <property type="component" value="Unassembled WGS sequence"/>
</dbReference>
<dbReference type="Pfam" id="PF03466">
    <property type="entry name" value="LysR_substrate"/>
    <property type="match status" value="1"/>
</dbReference>
<dbReference type="EMBL" id="JABBFR010000008">
    <property type="protein sequence ID" value="MBT0724333.1"/>
    <property type="molecule type" value="Genomic_DNA"/>
</dbReference>
<dbReference type="PRINTS" id="PR00039">
    <property type="entry name" value="HTHLYSR"/>
</dbReference>
<dbReference type="PANTHER" id="PTHR30537:SF5">
    <property type="entry name" value="HTH-TYPE TRANSCRIPTIONAL ACTIVATOR TTDR-RELATED"/>
    <property type="match status" value="1"/>
</dbReference>
<protein>
    <submittedName>
        <fullName evidence="6">LysR family transcriptional regulator</fullName>
    </submittedName>
</protein>
<proteinExistence type="inferred from homology"/>